<feature type="compositionally biased region" description="Low complexity" evidence="1">
    <location>
        <begin position="393"/>
        <end position="406"/>
    </location>
</feature>
<gene>
    <name evidence="2" type="ORF">TTHERM_01050580</name>
</gene>
<feature type="compositionally biased region" description="Basic and acidic residues" evidence="1">
    <location>
        <begin position="146"/>
        <end position="169"/>
    </location>
</feature>
<proteinExistence type="predicted"/>
<feature type="compositionally biased region" description="Basic and acidic residues" evidence="1">
    <location>
        <begin position="1"/>
        <end position="11"/>
    </location>
</feature>
<dbReference type="EMBL" id="GG662806">
    <property type="protein sequence ID" value="EAR90012.3"/>
    <property type="molecule type" value="Genomic_DNA"/>
</dbReference>
<feature type="region of interest" description="Disordered" evidence="1">
    <location>
        <begin position="1"/>
        <end position="30"/>
    </location>
</feature>
<dbReference type="GeneID" id="7826502"/>
<feature type="compositionally biased region" description="Basic and acidic residues" evidence="1">
    <location>
        <begin position="176"/>
        <end position="189"/>
    </location>
</feature>
<feature type="compositionally biased region" description="Acidic residues" evidence="1">
    <location>
        <begin position="113"/>
        <end position="122"/>
    </location>
</feature>
<dbReference type="KEGG" id="tet:TTHERM_01050580"/>
<feature type="compositionally biased region" description="Acidic residues" evidence="1">
    <location>
        <begin position="712"/>
        <end position="722"/>
    </location>
</feature>
<dbReference type="eggNOG" id="ENOG502R2UW">
    <property type="taxonomic scope" value="Eukaryota"/>
</dbReference>
<feature type="region of interest" description="Disordered" evidence="1">
    <location>
        <begin position="104"/>
        <end position="239"/>
    </location>
</feature>
<feature type="compositionally biased region" description="Low complexity" evidence="1">
    <location>
        <begin position="428"/>
        <end position="450"/>
    </location>
</feature>
<reference evidence="3" key="1">
    <citation type="journal article" date="2006" name="PLoS Biol.">
        <title>Macronuclear genome sequence of the ciliate Tetrahymena thermophila, a model eukaryote.</title>
        <authorList>
            <person name="Eisen J.A."/>
            <person name="Coyne R.S."/>
            <person name="Wu M."/>
            <person name="Wu D."/>
            <person name="Thiagarajan M."/>
            <person name="Wortman J.R."/>
            <person name="Badger J.H."/>
            <person name="Ren Q."/>
            <person name="Amedeo P."/>
            <person name="Jones K.M."/>
            <person name="Tallon L.J."/>
            <person name="Delcher A.L."/>
            <person name="Salzberg S.L."/>
            <person name="Silva J.C."/>
            <person name="Haas B.J."/>
            <person name="Majoros W.H."/>
            <person name="Farzad M."/>
            <person name="Carlton J.M."/>
            <person name="Smith R.K. Jr."/>
            <person name="Garg J."/>
            <person name="Pearlman R.E."/>
            <person name="Karrer K.M."/>
            <person name="Sun L."/>
            <person name="Manning G."/>
            <person name="Elde N.C."/>
            <person name="Turkewitz A.P."/>
            <person name="Asai D.J."/>
            <person name="Wilkes D.E."/>
            <person name="Wang Y."/>
            <person name="Cai H."/>
            <person name="Collins K."/>
            <person name="Stewart B.A."/>
            <person name="Lee S.R."/>
            <person name="Wilamowska K."/>
            <person name="Weinberg Z."/>
            <person name="Ruzzo W.L."/>
            <person name="Wloga D."/>
            <person name="Gaertig J."/>
            <person name="Frankel J."/>
            <person name="Tsao C.-C."/>
            <person name="Gorovsky M.A."/>
            <person name="Keeling P.J."/>
            <person name="Waller R.F."/>
            <person name="Patron N.J."/>
            <person name="Cherry J.M."/>
            <person name="Stover N.A."/>
            <person name="Krieger C.J."/>
            <person name="del Toro C."/>
            <person name="Ryder H.F."/>
            <person name="Williamson S.C."/>
            <person name="Barbeau R.A."/>
            <person name="Hamilton E.P."/>
            <person name="Orias E."/>
        </authorList>
    </citation>
    <scope>NUCLEOTIDE SEQUENCE [LARGE SCALE GENOMIC DNA]</scope>
    <source>
        <strain evidence="3">SB210</strain>
    </source>
</reference>
<dbReference type="AlphaFoldDB" id="Q22XJ8"/>
<dbReference type="RefSeq" id="XP_001010257.3">
    <property type="nucleotide sequence ID" value="XM_001010257.3"/>
</dbReference>
<organism evidence="2 3">
    <name type="scientific">Tetrahymena thermophila (strain SB210)</name>
    <dbReference type="NCBI Taxonomy" id="312017"/>
    <lineage>
        <taxon>Eukaryota</taxon>
        <taxon>Sar</taxon>
        <taxon>Alveolata</taxon>
        <taxon>Ciliophora</taxon>
        <taxon>Intramacronucleata</taxon>
        <taxon>Oligohymenophorea</taxon>
        <taxon>Hymenostomatida</taxon>
        <taxon>Tetrahymenina</taxon>
        <taxon>Tetrahymenidae</taxon>
        <taxon>Tetrahymena</taxon>
    </lineage>
</organism>
<dbReference type="PANTHER" id="PTHR36911:SF1">
    <property type="entry name" value="LIM ZINC-BINDING DOMAIN-CONTAINING PROTEIN"/>
    <property type="match status" value="1"/>
</dbReference>
<feature type="compositionally biased region" description="Low complexity" evidence="1">
    <location>
        <begin position="650"/>
        <end position="669"/>
    </location>
</feature>
<name>Q22XJ8_TETTS</name>
<feature type="compositionally biased region" description="Low complexity" evidence="1">
    <location>
        <begin position="698"/>
        <end position="711"/>
    </location>
</feature>
<dbReference type="InParanoid" id="Q22XJ8"/>
<protein>
    <recommendedName>
        <fullName evidence="4">RRM domain-containing protein</fullName>
    </recommendedName>
</protein>
<dbReference type="PANTHER" id="PTHR36911">
    <property type="entry name" value="LIM ZINC-BINDING DOMAIN-CONTAINING PROTEIN-RELATED"/>
    <property type="match status" value="1"/>
</dbReference>
<evidence type="ECO:0008006" key="4">
    <source>
        <dbReference type="Google" id="ProtNLM"/>
    </source>
</evidence>
<dbReference type="HOGENOM" id="CLU_235759_0_0_1"/>
<keyword evidence="3" id="KW-1185">Reference proteome</keyword>
<feature type="compositionally biased region" description="Acidic residues" evidence="1">
    <location>
        <begin position="670"/>
        <end position="697"/>
    </location>
</feature>
<feature type="region of interest" description="Disordered" evidence="1">
    <location>
        <begin position="646"/>
        <end position="722"/>
    </location>
</feature>
<feature type="compositionally biased region" description="Basic residues" evidence="1">
    <location>
        <begin position="125"/>
        <end position="135"/>
    </location>
</feature>
<sequence>MQLKQSQKEQIRNIINSKLSNSKRGDEISSQVEDKVIDLIERQNFQSKDSLQDKLQGELKDILKENAHHISESVSKVIYSSNYDNSGNSAQKDDDYEQNLYKNKFYSDHSDNSDDEDDDDDDRRDKRKRNFKKRLSIQQSDIQSDNENKSLRSDSEGREGNKRVSRKDSYASNHSGKRDQNKDEKDSHYNSKQNYNQNNGKYQNNKYNNNNSRFKNDKKNLNNNGNNKRLSNGPAAPLPTFMSMNNGGIIPNLLTNNPMMNYPMPNSLNLMQPFSGIFNPRVGPPAPPTGKPVISQAGTGAPSITLSKSKNIIYVFYIPPKLNNVTKISQYFTNKFGAVSAYDKIDETTASIKFEKEESAQKAVDSKEKPFRIEQIVVTFTRSPAPPKPAFVNKGNNQNNNQNGGKSTLHRKPSIDGSEPAKQKFIKNENNNSTTFNNNNNNNNNSNINNQKPKLAINFEQKKKQKQFDEQKRLIQLKFADKLKVMIFIKKREQNPESEIRQEVQKSIDQIKQVKDVLSKVQTQEDLQQVEQHELIVENQYEFAQKIRFLEGKDMSLTELRPKLLEYGKVETLKPHIMEKAVDICFSDFESSEKAYFGLQGQYNIEFIHQHIVKFLKNPFQPQDEAQEEQEEGGNQLDQNIEYQEDEQQGDQIQQDQANENQEQQYQYDENNEEYYENQEQAQEGEEYQENIAEQDEQQQQYQELQDNQQIQEEDQQVDDDL</sequence>
<feature type="compositionally biased region" description="Polar residues" evidence="1">
    <location>
        <begin position="136"/>
        <end position="145"/>
    </location>
</feature>
<evidence type="ECO:0000313" key="2">
    <source>
        <dbReference type="EMBL" id="EAR90012.3"/>
    </source>
</evidence>
<dbReference type="Proteomes" id="UP000009168">
    <property type="component" value="Unassembled WGS sequence"/>
</dbReference>
<evidence type="ECO:0000256" key="1">
    <source>
        <dbReference type="SAM" id="MobiDB-lite"/>
    </source>
</evidence>
<evidence type="ECO:0000313" key="3">
    <source>
        <dbReference type="Proteomes" id="UP000009168"/>
    </source>
</evidence>
<feature type="region of interest" description="Disordered" evidence="1">
    <location>
        <begin position="384"/>
        <end position="450"/>
    </location>
</feature>
<feature type="compositionally biased region" description="Low complexity" evidence="1">
    <location>
        <begin position="190"/>
        <end position="213"/>
    </location>
</feature>
<feature type="compositionally biased region" description="Polar residues" evidence="1">
    <location>
        <begin position="13"/>
        <end position="22"/>
    </location>
</feature>
<dbReference type="OrthoDB" id="10683056at2759"/>
<accession>Q22XJ8</accession>